<organism evidence="2">
    <name type="scientific">bioreactor metagenome</name>
    <dbReference type="NCBI Taxonomy" id="1076179"/>
    <lineage>
        <taxon>unclassified sequences</taxon>
        <taxon>metagenomes</taxon>
        <taxon>ecological metagenomes</taxon>
    </lineage>
</organism>
<dbReference type="EMBL" id="VSSQ01052296">
    <property type="protein sequence ID" value="MPN06392.1"/>
    <property type="molecule type" value="Genomic_DNA"/>
</dbReference>
<evidence type="ECO:0000256" key="1">
    <source>
        <dbReference type="SAM" id="MobiDB-lite"/>
    </source>
</evidence>
<evidence type="ECO:0000313" key="2">
    <source>
        <dbReference type="EMBL" id="MPN06392.1"/>
    </source>
</evidence>
<gene>
    <name evidence="2" type="ORF">SDC9_153648</name>
</gene>
<sequence length="93" mass="9283">MNSPLAKVAAEETQAGSSAEIREESISASLSDPAQSAGTSAGEPLGSEENTQEEAERASGILGRGSACTDDPAGTQPAPQLAAVESALGEERP</sequence>
<reference evidence="2" key="1">
    <citation type="submission" date="2019-08" db="EMBL/GenBank/DDBJ databases">
        <authorList>
            <person name="Kucharzyk K."/>
            <person name="Murdoch R.W."/>
            <person name="Higgins S."/>
            <person name="Loffler F."/>
        </authorList>
    </citation>
    <scope>NUCLEOTIDE SEQUENCE</scope>
</reference>
<dbReference type="AlphaFoldDB" id="A0A645EYR1"/>
<name>A0A645EYR1_9ZZZZ</name>
<feature type="region of interest" description="Disordered" evidence="1">
    <location>
        <begin position="1"/>
        <end position="93"/>
    </location>
</feature>
<comment type="caution">
    <text evidence="2">The sequence shown here is derived from an EMBL/GenBank/DDBJ whole genome shotgun (WGS) entry which is preliminary data.</text>
</comment>
<protein>
    <submittedName>
        <fullName evidence="2">Uncharacterized protein</fullName>
    </submittedName>
</protein>
<proteinExistence type="predicted"/>
<accession>A0A645EYR1</accession>